<name>A0A8H5HL05_9AGAR</name>
<sequence length="260" mass="28507">MTPVLFHGDENPGARPGGQSSSTSSIYCRQSRRMASSLLSSTNATDKHPLLDGTLFANSPARTRDTAACPACPGLPLAKRDTVGRAPKEGCLCACGADAALGVRAVARVGGLLGWARAREREGEGRRMHRIKADLMAEVIIRQNLRSFIEEVMVIKVLGYLVDKEKLLQYGLHMKLGTGEDECAKNNTILQAATAIFYRGGVWGHARLVGVTVNGKHRNCLALASNDPNDHHFYVPSREVREKFKKALMTDKDPRWYDYA</sequence>
<feature type="region of interest" description="Disordered" evidence="1">
    <location>
        <begin position="1"/>
        <end position="25"/>
    </location>
</feature>
<comment type="caution">
    <text evidence="2">The sequence shown here is derived from an EMBL/GenBank/DDBJ whole genome shotgun (WGS) entry which is preliminary data.</text>
</comment>
<evidence type="ECO:0000313" key="2">
    <source>
        <dbReference type="EMBL" id="KAF5385114.1"/>
    </source>
</evidence>
<accession>A0A8H5HL05</accession>
<evidence type="ECO:0000313" key="3">
    <source>
        <dbReference type="Proteomes" id="UP000565441"/>
    </source>
</evidence>
<keyword evidence="3" id="KW-1185">Reference proteome</keyword>
<dbReference type="OrthoDB" id="2976172at2759"/>
<reference evidence="2 3" key="1">
    <citation type="journal article" date="2020" name="ISME J.">
        <title>Uncovering the hidden diversity of litter-decomposition mechanisms in mushroom-forming fungi.</title>
        <authorList>
            <person name="Floudas D."/>
            <person name="Bentzer J."/>
            <person name="Ahren D."/>
            <person name="Johansson T."/>
            <person name="Persson P."/>
            <person name="Tunlid A."/>
        </authorList>
    </citation>
    <scope>NUCLEOTIDE SEQUENCE [LARGE SCALE GENOMIC DNA]</scope>
    <source>
        <strain evidence="2 3">CBS 661.87</strain>
    </source>
</reference>
<proteinExistence type="predicted"/>
<dbReference type="Proteomes" id="UP000565441">
    <property type="component" value="Unassembled WGS sequence"/>
</dbReference>
<evidence type="ECO:0000256" key="1">
    <source>
        <dbReference type="SAM" id="MobiDB-lite"/>
    </source>
</evidence>
<organism evidence="2 3">
    <name type="scientific">Tricholomella constricta</name>
    <dbReference type="NCBI Taxonomy" id="117010"/>
    <lineage>
        <taxon>Eukaryota</taxon>
        <taxon>Fungi</taxon>
        <taxon>Dikarya</taxon>
        <taxon>Basidiomycota</taxon>
        <taxon>Agaricomycotina</taxon>
        <taxon>Agaricomycetes</taxon>
        <taxon>Agaricomycetidae</taxon>
        <taxon>Agaricales</taxon>
        <taxon>Tricholomatineae</taxon>
        <taxon>Lyophyllaceae</taxon>
        <taxon>Tricholomella</taxon>
    </lineage>
</organism>
<gene>
    <name evidence="2" type="ORF">D9615_000951</name>
</gene>
<protein>
    <submittedName>
        <fullName evidence="2">Uncharacterized protein</fullName>
    </submittedName>
</protein>
<dbReference type="EMBL" id="JAACJP010000004">
    <property type="protein sequence ID" value="KAF5385114.1"/>
    <property type="molecule type" value="Genomic_DNA"/>
</dbReference>
<dbReference type="AlphaFoldDB" id="A0A8H5HL05"/>